<name>X1KYC5_9ZZZZ</name>
<keyword evidence="5 6" id="KW-0472">Membrane</keyword>
<evidence type="ECO:0000256" key="3">
    <source>
        <dbReference type="ARBA" id="ARBA00022692"/>
    </source>
</evidence>
<dbReference type="EMBL" id="BARV01011750">
    <property type="protein sequence ID" value="GAI11728.1"/>
    <property type="molecule type" value="Genomic_DNA"/>
</dbReference>
<keyword evidence="3 6" id="KW-0812">Transmembrane</keyword>
<dbReference type="AlphaFoldDB" id="X1KYC5"/>
<dbReference type="GO" id="GO:0015627">
    <property type="term" value="C:type II protein secretion system complex"/>
    <property type="evidence" value="ECO:0007669"/>
    <property type="project" value="InterPro"/>
</dbReference>
<dbReference type="PANTHER" id="PTHR30093">
    <property type="entry name" value="GENERAL SECRETION PATHWAY PROTEIN G"/>
    <property type="match status" value="1"/>
</dbReference>
<protein>
    <recommendedName>
        <fullName evidence="8">Type II secretion system protein GspG C-terminal domain-containing protein</fullName>
    </recommendedName>
</protein>
<dbReference type="Gene3D" id="3.30.700.10">
    <property type="entry name" value="Glycoprotein, Type 4 Pilin"/>
    <property type="match status" value="1"/>
</dbReference>
<evidence type="ECO:0000256" key="5">
    <source>
        <dbReference type="ARBA" id="ARBA00023136"/>
    </source>
</evidence>
<comment type="subcellular location">
    <subcellularLocation>
        <location evidence="1">Membrane</location>
        <topology evidence="1">Single-pass membrane protein</topology>
    </subcellularLocation>
</comment>
<evidence type="ECO:0000256" key="1">
    <source>
        <dbReference type="ARBA" id="ARBA00004167"/>
    </source>
</evidence>
<keyword evidence="2" id="KW-0488">Methylation</keyword>
<dbReference type="SUPFAM" id="SSF54523">
    <property type="entry name" value="Pili subunits"/>
    <property type="match status" value="1"/>
</dbReference>
<dbReference type="InterPro" id="IPR012902">
    <property type="entry name" value="N_methyl_site"/>
</dbReference>
<dbReference type="PROSITE" id="PS00409">
    <property type="entry name" value="PROKAR_NTER_METHYL"/>
    <property type="match status" value="1"/>
</dbReference>
<feature type="transmembrane region" description="Helical" evidence="6">
    <location>
        <begin position="12"/>
        <end position="32"/>
    </location>
</feature>
<dbReference type="GO" id="GO:0016020">
    <property type="term" value="C:membrane"/>
    <property type="evidence" value="ECO:0007669"/>
    <property type="project" value="UniProtKB-SubCell"/>
</dbReference>
<dbReference type="GO" id="GO:0015628">
    <property type="term" value="P:protein secretion by the type II secretion system"/>
    <property type="evidence" value="ECO:0007669"/>
    <property type="project" value="InterPro"/>
</dbReference>
<dbReference type="NCBIfam" id="TIGR02532">
    <property type="entry name" value="IV_pilin_GFxxxE"/>
    <property type="match status" value="1"/>
</dbReference>
<dbReference type="Pfam" id="PF07963">
    <property type="entry name" value="N_methyl"/>
    <property type="match status" value="1"/>
</dbReference>
<organism evidence="7">
    <name type="scientific">marine sediment metagenome</name>
    <dbReference type="NCBI Taxonomy" id="412755"/>
    <lineage>
        <taxon>unclassified sequences</taxon>
        <taxon>metagenomes</taxon>
        <taxon>ecological metagenomes</taxon>
    </lineage>
</organism>
<evidence type="ECO:0000256" key="4">
    <source>
        <dbReference type="ARBA" id="ARBA00022989"/>
    </source>
</evidence>
<dbReference type="InterPro" id="IPR002416">
    <property type="entry name" value="T2SS_protein-GspH"/>
</dbReference>
<reference evidence="7" key="1">
    <citation type="journal article" date="2014" name="Front. Microbiol.">
        <title>High frequency of phylogenetically diverse reductive dehalogenase-homologous genes in deep subseafloor sedimentary metagenomes.</title>
        <authorList>
            <person name="Kawai M."/>
            <person name="Futagami T."/>
            <person name="Toyoda A."/>
            <person name="Takaki Y."/>
            <person name="Nishi S."/>
            <person name="Hori S."/>
            <person name="Arai W."/>
            <person name="Tsubouchi T."/>
            <person name="Morono Y."/>
            <person name="Uchiyama I."/>
            <person name="Ito T."/>
            <person name="Fujiyama A."/>
            <person name="Inagaki F."/>
            <person name="Takami H."/>
        </authorList>
    </citation>
    <scope>NUCLEOTIDE SEQUENCE</scope>
    <source>
        <strain evidence="7">Expedition CK06-06</strain>
    </source>
</reference>
<accession>X1KYC5</accession>
<dbReference type="PRINTS" id="PR00885">
    <property type="entry name" value="BCTERIALGSPH"/>
</dbReference>
<evidence type="ECO:0008006" key="8">
    <source>
        <dbReference type="Google" id="ProtNLM"/>
    </source>
</evidence>
<dbReference type="InterPro" id="IPR045584">
    <property type="entry name" value="Pilin-like"/>
</dbReference>
<evidence type="ECO:0000256" key="2">
    <source>
        <dbReference type="ARBA" id="ARBA00022481"/>
    </source>
</evidence>
<comment type="caution">
    <text evidence="7">The sequence shown here is derived from an EMBL/GenBank/DDBJ whole genome shotgun (WGS) entry which is preliminary data.</text>
</comment>
<keyword evidence="4 6" id="KW-1133">Transmembrane helix</keyword>
<evidence type="ECO:0000313" key="7">
    <source>
        <dbReference type="EMBL" id="GAI11728.1"/>
    </source>
</evidence>
<gene>
    <name evidence="7" type="ORF">S06H3_22119</name>
</gene>
<evidence type="ECO:0000256" key="6">
    <source>
        <dbReference type="SAM" id="Phobius"/>
    </source>
</evidence>
<proteinExistence type="predicted"/>
<sequence>MKLQKSKGFTLIELLVVIAIIGILASIVLVSFPGATKKAKDTRIVSAVGQARTVMTYVYANDGNYDAFDCTGDMVSLCAEILNNNPGGIDPTIAHDAASGSTAACIYSLLNAKDDYWYCADSTGIAGFTTTDPGGVGYCVDDASAVCPTVTS</sequence>
<dbReference type="PANTHER" id="PTHR30093:SF44">
    <property type="entry name" value="TYPE II SECRETION SYSTEM CORE PROTEIN G"/>
    <property type="match status" value="1"/>
</dbReference>